<protein>
    <recommendedName>
        <fullName evidence="3">Outer membrane protein beta-barrel domain-containing protein</fullName>
    </recommendedName>
</protein>
<name>A1ZK84_MICM2</name>
<evidence type="ECO:0000313" key="1">
    <source>
        <dbReference type="EMBL" id="EAY29110.1"/>
    </source>
</evidence>
<organism evidence="1 2">
    <name type="scientific">Microscilla marina ATCC 23134</name>
    <dbReference type="NCBI Taxonomy" id="313606"/>
    <lineage>
        <taxon>Bacteria</taxon>
        <taxon>Pseudomonadati</taxon>
        <taxon>Bacteroidota</taxon>
        <taxon>Cytophagia</taxon>
        <taxon>Cytophagales</taxon>
        <taxon>Microscillaceae</taxon>
        <taxon>Microscilla</taxon>
    </lineage>
</organism>
<evidence type="ECO:0000313" key="2">
    <source>
        <dbReference type="Proteomes" id="UP000004095"/>
    </source>
</evidence>
<comment type="caution">
    <text evidence="1">The sequence shown here is derived from an EMBL/GenBank/DDBJ whole genome shotgun (WGS) entry which is preliminary data.</text>
</comment>
<dbReference type="AlphaFoldDB" id="A1ZK84"/>
<evidence type="ECO:0008006" key="3">
    <source>
        <dbReference type="Google" id="ProtNLM"/>
    </source>
</evidence>
<keyword evidence="2" id="KW-1185">Reference proteome</keyword>
<dbReference type="eggNOG" id="ENOG502ZUEM">
    <property type="taxonomic scope" value="Bacteria"/>
</dbReference>
<proteinExistence type="predicted"/>
<dbReference type="EMBL" id="AAWS01000012">
    <property type="protein sequence ID" value="EAY29110.1"/>
    <property type="molecule type" value="Genomic_DNA"/>
</dbReference>
<dbReference type="Proteomes" id="UP000004095">
    <property type="component" value="Unassembled WGS sequence"/>
</dbReference>
<accession>A1ZK84</accession>
<gene>
    <name evidence="1" type="ORF">M23134_02301</name>
</gene>
<sequence>MIASGLTYAQDSPAKSRFSADLGLSVGAQQYGGHAWLSNMHFLGAKRKIGIGYGIRWSSYFGTDQNFTSAPPEFAGKAEKEGTLTVANAQINSLNLAIFLQYNITSKLEAGFNIDAIGFSFGEEQGSAFAPPGTGTSNTAAYLASPTSTNILLVGANDRGSLYSEFFVRYKLNDRLAVKAAFSYYFLEYTTSQPIAANDDNDRFRNSASMVGLGVSYTIK</sequence>
<reference evidence="1 2" key="1">
    <citation type="submission" date="2007-01" db="EMBL/GenBank/DDBJ databases">
        <authorList>
            <person name="Haygood M."/>
            <person name="Podell S."/>
            <person name="Anderson C."/>
            <person name="Hopkinson B."/>
            <person name="Roe K."/>
            <person name="Barbeau K."/>
            <person name="Gaasterland T."/>
            <person name="Ferriera S."/>
            <person name="Johnson J."/>
            <person name="Kravitz S."/>
            <person name="Beeson K."/>
            <person name="Sutton G."/>
            <person name="Rogers Y.-H."/>
            <person name="Friedman R."/>
            <person name="Frazier M."/>
            <person name="Venter J.C."/>
        </authorList>
    </citation>
    <scope>NUCLEOTIDE SEQUENCE [LARGE SCALE GENOMIC DNA]</scope>
    <source>
        <strain evidence="1 2">ATCC 23134</strain>
    </source>
</reference>